<reference evidence="1 2" key="2">
    <citation type="submission" date="2019-04" db="EMBL/GenBank/DDBJ databases">
        <title>The genome sequence of big-headed turtle.</title>
        <authorList>
            <person name="Gong S."/>
        </authorList>
    </citation>
    <scope>NUCLEOTIDE SEQUENCE [LARGE SCALE GENOMIC DNA]</scope>
    <source>
        <strain evidence="1">DO16091913</strain>
        <tissue evidence="1">Muscle</tissue>
    </source>
</reference>
<dbReference type="EMBL" id="QXTE01000069">
    <property type="protein sequence ID" value="TFK08459.1"/>
    <property type="molecule type" value="Genomic_DNA"/>
</dbReference>
<reference evidence="1 2" key="1">
    <citation type="submission" date="2019-04" db="EMBL/GenBank/DDBJ databases">
        <title>Draft genome of the big-headed turtle Platysternon megacephalum.</title>
        <authorList>
            <person name="Gong S."/>
        </authorList>
    </citation>
    <scope>NUCLEOTIDE SEQUENCE [LARGE SCALE GENOMIC DNA]</scope>
    <source>
        <strain evidence="1">DO16091913</strain>
        <tissue evidence="1">Muscle</tissue>
    </source>
</reference>
<keyword evidence="2" id="KW-1185">Reference proteome</keyword>
<evidence type="ECO:0000313" key="1">
    <source>
        <dbReference type="EMBL" id="TFK08459.1"/>
    </source>
</evidence>
<comment type="caution">
    <text evidence="1">The sequence shown here is derived from an EMBL/GenBank/DDBJ whole genome shotgun (WGS) entry which is preliminary data.</text>
</comment>
<organism evidence="1 2">
    <name type="scientific">Platysternon megacephalum</name>
    <name type="common">big-headed turtle</name>
    <dbReference type="NCBI Taxonomy" id="55544"/>
    <lineage>
        <taxon>Eukaryota</taxon>
        <taxon>Metazoa</taxon>
        <taxon>Chordata</taxon>
        <taxon>Craniata</taxon>
        <taxon>Vertebrata</taxon>
        <taxon>Euteleostomi</taxon>
        <taxon>Archelosauria</taxon>
        <taxon>Testudinata</taxon>
        <taxon>Testudines</taxon>
        <taxon>Cryptodira</taxon>
        <taxon>Durocryptodira</taxon>
        <taxon>Testudinoidea</taxon>
        <taxon>Platysternidae</taxon>
        <taxon>Platysternon</taxon>
    </lineage>
</organism>
<dbReference type="Proteomes" id="UP000297703">
    <property type="component" value="Unassembled WGS sequence"/>
</dbReference>
<dbReference type="AlphaFoldDB" id="A0A4D9ECK5"/>
<proteinExistence type="predicted"/>
<gene>
    <name evidence="1" type="ORF">DR999_PMT08652</name>
</gene>
<name>A0A4D9ECK5_9SAUR</name>
<evidence type="ECO:0000313" key="2">
    <source>
        <dbReference type="Proteomes" id="UP000297703"/>
    </source>
</evidence>
<protein>
    <submittedName>
        <fullName evidence="1">Protein HEG-like protein 1</fullName>
    </submittedName>
</protein>
<sequence>MSNVAFQQKTSKNSHQFPLTDRKAVYRSFIKNEVQDFKITLFARDASLRTNIQHFKLFTSIFKIKTKKATYLQTKLRFFFLKRNIPLKSGCTNKGRSRDILSALKKALINTDRHTNRDNWIAYTNIVSITTACSCLFRCYSKAGVESLISAVLGNCCILQEGRLHFKKPLT</sequence>
<accession>A0A4D9ECK5</accession>